<reference evidence="3" key="1">
    <citation type="submission" date="2022-11" db="UniProtKB">
        <authorList>
            <consortium name="WormBaseParasite"/>
        </authorList>
    </citation>
    <scope>IDENTIFICATION</scope>
</reference>
<dbReference type="Proteomes" id="UP000887565">
    <property type="component" value="Unplaced"/>
</dbReference>
<dbReference type="WBParaSite" id="nRc.2.0.1.t41539-RA">
    <property type="protein sequence ID" value="nRc.2.0.1.t41539-RA"/>
    <property type="gene ID" value="nRc.2.0.1.g41539"/>
</dbReference>
<proteinExistence type="predicted"/>
<evidence type="ECO:0000256" key="1">
    <source>
        <dbReference type="SAM" id="MobiDB-lite"/>
    </source>
</evidence>
<keyword evidence="2" id="KW-1185">Reference proteome</keyword>
<organism evidence="2 3">
    <name type="scientific">Romanomermis culicivorax</name>
    <name type="common">Nematode worm</name>
    <dbReference type="NCBI Taxonomy" id="13658"/>
    <lineage>
        <taxon>Eukaryota</taxon>
        <taxon>Metazoa</taxon>
        <taxon>Ecdysozoa</taxon>
        <taxon>Nematoda</taxon>
        <taxon>Enoplea</taxon>
        <taxon>Dorylaimia</taxon>
        <taxon>Mermithida</taxon>
        <taxon>Mermithoidea</taxon>
        <taxon>Mermithidae</taxon>
        <taxon>Romanomermis</taxon>
    </lineage>
</organism>
<feature type="region of interest" description="Disordered" evidence="1">
    <location>
        <begin position="1"/>
        <end position="20"/>
    </location>
</feature>
<protein>
    <submittedName>
        <fullName evidence="3">Uncharacterized protein</fullName>
    </submittedName>
</protein>
<sequence>MIDEPTTSQQAEEATDQQKPQRIVREYKILYRQFGKQRMPPEERYPSLPTAPITAQIQPLTTDEVIIINYFNLAHLNFDPRILRQATTALQQIAQDFSDYFQARYLR</sequence>
<accession>A0A915KRM3</accession>
<dbReference type="AlphaFoldDB" id="A0A915KRM3"/>
<evidence type="ECO:0000313" key="2">
    <source>
        <dbReference type="Proteomes" id="UP000887565"/>
    </source>
</evidence>
<evidence type="ECO:0000313" key="3">
    <source>
        <dbReference type="WBParaSite" id="nRc.2.0.1.t41539-RA"/>
    </source>
</evidence>
<name>A0A915KRM3_ROMCU</name>